<evidence type="ECO:0008006" key="5">
    <source>
        <dbReference type="Google" id="ProtNLM"/>
    </source>
</evidence>
<dbReference type="EMBL" id="CABFWE030000005">
    <property type="protein sequence ID" value="CAD7038543.1"/>
    <property type="molecule type" value="Genomic_DNA"/>
</dbReference>
<protein>
    <recommendedName>
        <fullName evidence="5">DUF930 domain-containing protein</fullName>
    </recommendedName>
</protein>
<name>A0ABN7JMJ4_9HYPH</name>
<keyword evidence="2" id="KW-0472">Membrane</keyword>
<dbReference type="InterPro" id="IPR009273">
    <property type="entry name" value="DUF930"/>
</dbReference>
<feature type="transmembrane region" description="Helical" evidence="2">
    <location>
        <begin position="12"/>
        <end position="36"/>
    </location>
</feature>
<keyword evidence="2" id="KW-1133">Transmembrane helix</keyword>
<evidence type="ECO:0000313" key="4">
    <source>
        <dbReference type="Proteomes" id="UP000601041"/>
    </source>
</evidence>
<accession>A0ABN7JMJ4</accession>
<feature type="compositionally biased region" description="Acidic residues" evidence="1">
    <location>
        <begin position="130"/>
        <end position="142"/>
    </location>
</feature>
<dbReference type="Proteomes" id="UP000601041">
    <property type="component" value="Unassembled WGS sequence"/>
</dbReference>
<evidence type="ECO:0000256" key="2">
    <source>
        <dbReference type="SAM" id="Phobius"/>
    </source>
</evidence>
<gene>
    <name evidence="3" type="ORF">RHAB21_02802</name>
</gene>
<evidence type="ECO:0000313" key="3">
    <source>
        <dbReference type="EMBL" id="CAD7038543.1"/>
    </source>
</evidence>
<feature type="region of interest" description="Disordered" evidence="1">
    <location>
        <begin position="38"/>
        <end position="210"/>
    </location>
</feature>
<feature type="compositionally biased region" description="Acidic residues" evidence="1">
    <location>
        <begin position="152"/>
        <end position="165"/>
    </location>
</feature>
<feature type="compositionally biased region" description="Low complexity" evidence="1">
    <location>
        <begin position="170"/>
        <end position="186"/>
    </location>
</feature>
<comment type="caution">
    <text evidence="3">The sequence shown here is derived from an EMBL/GenBank/DDBJ whole genome shotgun (WGS) entry which is preliminary data.</text>
</comment>
<organism evidence="3 4">
    <name type="scientific">Pseudorhizobium halotolerans</name>
    <dbReference type="NCBI Taxonomy" id="1233081"/>
    <lineage>
        <taxon>Bacteria</taxon>
        <taxon>Pseudomonadati</taxon>
        <taxon>Pseudomonadota</taxon>
        <taxon>Alphaproteobacteria</taxon>
        <taxon>Hyphomicrobiales</taxon>
        <taxon>Rhizobiaceae</taxon>
        <taxon>Rhizobium/Agrobacterium group</taxon>
        <taxon>Pseudorhizobium</taxon>
    </lineage>
</organism>
<sequence>MQDDQYKPRSDFRWGIPVSVVAHLLVAAILIVGLPLELPTPPEEETVTVEIVEPPPEPEPEPEPESEPAEQEPAGEPPPPPPVEEDQAPEPPAEEEAAAAPPIPTLRPVFEFGEETTGPRVSPEGNSSEEGAEGPQEQEQEDQASQTPPPEAPEELAAEPQDDAEVAGLTTAPPEASAEAAETPEQPAEEPAETLAEARTLFSPDITEDPVARTAMEGMPRAMRATQLCETELTEQLRNASPPQDPDFIPRSPLSEGTVLELRRTAFRAEGAWYDLSFRCQIDDDATKVLSFAFRIGAPVPRSEWRRRGFPGS</sequence>
<feature type="compositionally biased region" description="Acidic residues" evidence="1">
    <location>
        <begin position="56"/>
        <end position="70"/>
    </location>
</feature>
<dbReference type="Pfam" id="PF06059">
    <property type="entry name" value="DUF930"/>
    <property type="match status" value="1"/>
</dbReference>
<reference evidence="3 4" key="1">
    <citation type="submission" date="2020-11" db="EMBL/GenBank/DDBJ databases">
        <authorList>
            <person name="Lassalle F."/>
        </authorList>
    </citation>
    <scope>NUCLEOTIDE SEQUENCE [LARGE SCALE GENOMIC DNA]</scope>
    <source>
        <strain evidence="3 4">AB21</strain>
    </source>
</reference>
<feature type="compositionally biased region" description="Acidic residues" evidence="1">
    <location>
        <begin position="83"/>
        <end position="97"/>
    </location>
</feature>
<proteinExistence type="predicted"/>
<keyword evidence="2" id="KW-0812">Transmembrane</keyword>
<evidence type="ECO:0000256" key="1">
    <source>
        <dbReference type="SAM" id="MobiDB-lite"/>
    </source>
</evidence>
<keyword evidence="4" id="KW-1185">Reference proteome</keyword>